<name>M4BE51_HYAAE</name>
<dbReference type="VEuPathDB" id="FungiDB:HpaG804569"/>
<dbReference type="EnsemblProtists" id="HpaT804569">
    <property type="protein sequence ID" value="HpaP804569"/>
    <property type="gene ID" value="HpaG804569"/>
</dbReference>
<organism evidence="1 2">
    <name type="scientific">Hyaloperonospora arabidopsidis (strain Emoy2)</name>
    <name type="common">Downy mildew agent</name>
    <name type="synonym">Peronospora arabidopsidis</name>
    <dbReference type="NCBI Taxonomy" id="559515"/>
    <lineage>
        <taxon>Eukaryota</taxon>
        <taxon>Sar</taxon>
        <taxon>Stramenopiles</taxon>
        <taxon>Oomycota</taxon>
        <taxon>Peronosporomycetes</taxon>
        <taxon>Peronosporales</taxon>
        <taxon>Peronosporaceae</taxon>
        <taxon>Hyaloperonospora</taxon>
    </lineage>
</organism>
<dbReference type="AlphaFoldDB" id="M4BE51"/>
<reference evidence="1" key="2">
    <citation type="submission" date="2015-06" db="UniProtKB">
        <authorList>
            <consortium name="EnsemblProtists"/>
        </authorList>
    </citation>
    <scope>IDENTIFICATION</scope>
    <source>
        <strain evidence="1">Emoy2</strain>
    </source>
</reference>
<dbReference type="HOGENOM" id="CLU_2431690_0_0_1"/>
<evidence type="ECO:0000313" key="1">
    <source>
        <dbReference type="EnsemblProtists" id="HpaP804569"/>
    </source>
</evidence>
<accession>M4BE51</accession>
<evidence type="ECO:0000313" key="2">
    <source>
        <dbReference type="Proteomes" id="UP000011713"/>
    </source>
</evidence>
<protein>
    <submittedName>
        <fullName evidence="1">Uncharacterized protein</fullName>
    </submittedName>
</protein>
<sequence length="91" mass="10412">MGHKTSSAIGWIRGRVCGARRCHAIYIMRRNCQNALEINLDRSTQESMNVEVQSSAGAIIQHISECQPVVMERIEQTMKTPMTNLYELVYR</sequence>
<reference evidence="2" key="1">
    <citation type="journal article" date="2010" name="Science">
        <title>Signatures of adaptation to obligate biotrophy in the Hyaloperonospora arabidopsidis genome.</title>
        <authorList>
            <person name="Baxter L."/>
            <person name="Tripathy S."/>
            <person name="Ishaque N."/>
            <person name="Boot N."/>
            <person name="Cabral A."/>
            <person name="Kemen E."/>
            <person name="Thines M."/>
            <person name="Ah-Fong A."/>
            <person name="Anderson R."/>
            <person name="Badejoko W."/>
            <person name="Bittner-Eddy P."/>
            <person name="Boore J.L."/>
            <person name="Chibucos M.C."/>
            <person name="Coates M."/>
            <person name="Dehal P."/>
            <person name="Delehaunty K."/>
            <person name="Dong S."/>
            <person name="Downton P."/>
            <person name="Dumas B."/>
            <person name="Fabro G."/>
            <person name="Fronick C."/>
            <person name="Fuerstenberg S.I."/>
            <person name="Fulton L."/>
            <person name="Gaulin E."/>
            <person name="Govers F."/>
            <person name="Hughes L."/>
            <person name="Humphray S."/>
            <person name="Jiang R.H."/>
            <person name="Judelson H."/>
            <person name="Kamoun S."/>
            <person name="Kyung K."/>
            <person name="Meijer H."/>
            <person name="Minx P."/>
            <person name="Morris P."/>
            <person name="Nelson J."/>
            <person name="Phuntumart V."/>
            <person name="Qutob D."/>
            <person name="Rehmany A."/>
            <person name="Rougon-Cardoso A."/>
            <person name="Ryden P."/>
            <person name="Torto-Alalibo T."/>
            <person name="Studholme D."/>
            <person name="Wang Y."/>
            <person name="Win J."/>
            <person name="Wood J."/>
            <person name="Clifton S.W."/>
            <person name="Rogers J."/>
            <person name="Van den Ackerveken G."/>
            <person name="Jones J.D."/>
            <person name="McDowell J.M."/>
            <person name="Beynon J."/>
            <person name="Tyler B.M."/>
        </authorList>
    </citation>
    <scope>NUCLEOTIDE SEQUENCE [LARGE SCALE GENOMIC DNA]</scope>
    <source>
        <strain evidence="2">Emoy2</strain>
    </source>
</reference>
<dbReference type="Proteomes" id="UP000011713">
    <property type="component" value="Unassembled WGS sequence"/>
</dbReference>
<proteinExistence type="predicted"/>
<dbReference type="EMBL" id="JH598169">
    <property type="status" value="NOT_ANNOTATED_CDS"/>
    <property type="molecule type" value="Genomic_DNA"/>
</dbReference>
<dbReference type="InParanoid" id="M4BE51"/>
<keyword evidence="2" id="KW-1185">Reference proteome</keyword>